<comment type="caution">
    <text evidence="1">The sequence shown here is derived from an EMBL/GenBank/DDBJ whole genome shotgun (WGS) entry which is preliminary data.</text>
</comment>
<dbReference type="AlphaFoldDB" id="W9XC66"/>
<dbReference type="GeneID" id="19186329"/>
<accession>W9XC66</accession>
<gene>
    <name evidence="1" type="ORF">A1O5_01596</name>
</gene>
<dbReference type="Proteomes" id="UP000019471">
    <property type="component" value="Unassembled WGS sequence"/>
</dbReference>
<evidence type="ECO:0000313" key="2">
    <source>
        <dbReference type="Proteomes" id="UP000019471"/>
    </source>
</evidence>
<protein>
    <submittedName>
        <fullName evidence="1">Uncharacterized protein</fullName>
    </submittedName>
</protein>
<dbReference type="HOGENOM" id="CLU_2867496_0_0_1"/>
<organism evidence="1 2">
    <name type="scientific">Cladophialophora psammophila CBS 110553</name>
    <dbReference type="NCBI Taxonomy" id="1182543"/>
    <lineage>
        <taxon>Eukaryota</taxon>
        <taxon>Fungi</taxon>
        <taxon>Dikarya</taxon>
        <taxon>Ascomycota</taxon>
        <taxon>Pezizomycotina</taxon>
        <taxon>Eurotiomycetes</taxon>
        <taxon>Chaetothyriomycetidae</taxon>
        <taxon>Chaetothyriales</taxon>
        <taxon>Herpotrichiellaceae</taxon>
        <taxon>Cladophialophora</taxon>
    </lineage>
</organism>
<evidence type="ECO:0000313" key="1">
    <source>
        <dbReference type="EMBL" id="EXJ74900.1"/>
    </source>
</evidence>
<keyword evidence="2" id="KW-1185">Reference proteome</keyword>
<sequence>MVEAIFLAILRPRMPAVRESLRRIRARASSWPMSIIDTRPSSNSQLNSMMCGTLMNGYQNIYLG</sequence>
<dbReference type="RefSeq" id="XP_007740402.1">
    <property type="nucleotide sequence ID" value="XM_007742212.1"/>
</dbReference>
<name>W9XC66_9EURO</name>
<dbReference type="EMBL" id="AMGX01000002">
    <property type="protein sequence ID" value="EXJ74900.1"/>
    <property type="molecule type" value="Genomic_DNA"/>
</dbReference>
<reference evidence="1 2" key="1">
    <citation type="submission" date="2013-03" db="EMBL/GenBank/DDBJ databases">
        <title>The Genome Sequence of Cladophialophora psammophila CBS 110553.</title>
        <authorList>
            <consortium name="The Broad Institute Genomics Platform"/>
            <person name="Cuomo C."/>
            <person name="de Hoog S."/>
            <person name="Gorbushina A."/>
            <person name="Walker B."/>
            <person name="Young S.K."/>
            <person name="Zeng Q."/>
            <person name="Gargeya S."/>
            <person name="Fitzgerald M."/>
            <person name="Haas B."/>
            <person name="Abouelleil A."/>
            <person name="Allen A.W."/>
            <person name="Alvarado L."/>
            <person name="Arachchi H.M."/>
            <person name="Berlin A.M."/>
            <person name="Chapman S.B."/>
            <person name="Gainer-Dewar J."/>
            <person name="Goldberg J."/>
            <person name="Griggs A."/>
            <person name="Gujja S."/>
            <person name="Hansen M."/>
            <person name="Howarth C."/>
            <person name="Imamovic A."/>
            <person name="Ireland A."/>
            <person name="Larimer J."/>
            <person name="McCowan C."/>
            <person name="Murphy C."/>
            <person name="Pearson M."/>
            <person name="Poon T.W."/>
            <person name="Priest M."/>
            <person name="Roberts A."/>
            <person name="Saif S."/>
            <person name="Shea T."/>
            <person name="Sisk P."/>
            <person name="Sykes S."/>
            <person name="Wortman J."/>
            <person name="Nusbaum C."/>
            <person name="Birren B."/>
        </authorList>
    </citation>
    <scope>NUCLEOTIDE SEQUENCE [LARGE SCALE GENOMIC DNA]</scope>
    <source>
        <strain evidence="1 2">CBS 110553</strain>
    </source>
</reference>
<proteinExistence type="predicted"/>